<dbReference type="AlphaFoldDB" id="A0A0E9SV22"/>
<protein>
    <submittedName>
        <fullName evidence="1">Uncharacterized protein</fullName>
    </submittedName>
</protein>
<dbReference type="EMBL" id="GBXM01064204">
    <property type="protein sequence ID" value="JAH44373.1"/>
    <property type="molecule type" value="Transcribed_RNA"/>
</dbReference>
<reference evidence="1" key="1">
    <citation type="submission" date="2014-11" db="EMBL/GenBank/DDBJ databases">
        <authorList>
            <person name="Amaro Gonzalez C."/>
        </authorList>
    </citation>
    <scope>NUCLEOTIDE SEQUENCE</scope>
</reference>
<accession>A0A0E9SV22</accession>
<sequence length="32" mass="3787">MFLCFNVEIILRRQLTVGIQYLLHHGNISTKK</sequence>
<proteinExistence type="predicted"/>
<evidence type="ECO:0000313" key="1">
    <source>
        <dbReference type="EMBL" id="JAH44373.1"/>
    </source>
</evidence>
<organism evidence="1">
    <name type="scientific">Anguilla anguilla</name>
    <name type="common">European freshwater eel</name>
    <name type="synonym">Muraena anguilla</name>
    <dbReference type="NCBI Taxonomy" id="7936"/>
    <lineage>
        <taxon>Eukaryota</taxon>
        <taxon>Metazoa</taxon>
        <taxon>Chordata</taxon>
        <taxon>Craniata</taxon>
        <taxon>Vertebrata</taxon>
        <taxon>Euteleostomi</taxon>
        <taxon>Actinopterygii</taxon>
        <taxon>Neopterygii</taxon>
        <taxon>Teleostei</taxon>
        <taxon>Anguilliformes</taxon>
        <taxon>Anguillidae</taxon>
        <taxon>Anguilla</taxon>
    </lineage>
</organism>
<reference evidence="1" key="2">
    <citation type="journal article" date="2015" name="Fish Shellfish Immunol.">
        <title>Early steps in the European eel (Anguilla anguilla)-Vibrio vulnificus interaction in the gills: Role of the RtxA13 toxin.</title>
        <authorList>
            <person name="Callol A."/>
            <person name="Pajuelo D."/>
            <person name="Ebbesson L."/>
            <person name="Teles M."/>
            <person name="MacKenzie S."/>
            <person name="Amaro C."/>
        </authorList>
    </citation>
    <scope>NUCLEOTIDE SEQUENCE</scope>
</reference>
<name>A0A0E9SV22_ANGAN</name>